<protein>
    <submittedName>
        <fullName evidence="1">DinB family protein</fullName>
    </submittedName>
</protein>
<dbReference type="InterPro" id="IPR007061">
    <property type="entry name" value="MST-like"/>
</dbReference>
<dbReference type="RefSeq" id="WP_323277522.1">
    <property type="nucleotide sequence ID" value="NZ_JAYGGQ010000001.1"/>
</dbReference>
<dbReference type="EMBL" id="JAYGGQ010000001">
    <property type="protein sequence ID" value="MEA5453770.1"/>
    <property type="molecule type" value="Genomic_DNA"/>
</dbReference>
<name>A0ABU5T2H0_9MICC</name>
<comment type="caution">
    <text evidence="1">The sequence shown here is derived from an EMBL/GenBank/DDBJ whole genome shotgun (WGS) entry which is preliminary data.</text>
</comment>
<gene>
    <name evidence="1" type="ORF">SPF06_03455</name>
</gene>
<dbReference type="Proteomes" id="UP001304769">
    <property type="component" value="Unassembled WGS sequence"/>
</dbReference>
<evidence type="ECO:0000313" key="1">
    <source>
        <dbReference type="EMBL" id="MEA5453770.1"/>
    </source>
</evidence>
<dbReference type="Gene3D" id="1.20.120.450">
    <property type="entry name" value="dinb family like domain"/>
    <property type="match status" value="1"/>
</dbReference>
<reference evidence="1 2" key="1">
    <citation type="submission" date="2023-12" db="EMBL/GenBank/DDBJ databases">
        <title>Sinomonas terricola sp. nov, isolated from litchi orchard soil in Guangdong, PR China.</title>
        <authorList>
            <person name="Jiaxin W."/>
            <person name="Yang Z."/>
            <person name="Honghui Z."/>
        </authorList>
    </citation>
    <scope>NUCLEOTIDE SEQUENCE [LARGE SCALE GENOMIC DNA]</scope>
    <source>
        <strain evidence="1 2">JGH33</strain>
    </source>
</reference>
<dbReference type="InterPro" id="IPR034660">
    <property type="entry name" value="DinB/YfiT-like"/>
</dbReference>
<sequence>MTDLRDPKIVLQHYLQENREALLWKLDGLSERELRMPRTPTGTNLLGIVKHMANVEIGYFGDTFGRHWPIPEERVSEPEFEADPQADWYATQGESAAGVVDFYRRVWRFADSTIDALPLDAPGRVPWWPESRAQVTLGRVIVHVLADLARHTGQADILRESIDGEAGLLAGNSNLPDQDWPAYVRKLTELADRF</sequence>
<dbReference type="Pfam" id="PF04978">
    <property type="entry name" value="MST"/>
    <property type="match status" value="1"/>
</dbReference>
<organism evidence="1 2">
    <name type="scientific">Sinomonas terricola</name>
    <dbReference type="NCBI Taxonomy" id="3110330"/>
    <lineage>
        <taxon>Bacteria</taxon>
        <taxon>Bacillati</taxon>
        <taxon>Actinomycetota</taxon>
        <taxon>Actinomycetes</taxon>
        <taxon>Micrococcales</taxon>
        <taxon>Micrococcaceae</taxon>
        <taxon>Sinomonas</taxon>
    </lineage>
</organism>
<proteinExistence type="predicted"/>
<accession>A0ABU5T2H0</accession>
<evidence type="ECO:0000313" key="2">
    <source>
        <dbReference type="Proteomes" id="UP001304769"/>
    </source>
</evidence>
<dbReference type="SUPFAM" id="SSF109854">
    <property type="entry name" value="DinB/YfiT-like putative metalloenzymes"/>
    <property type="match status" value="1"/>
</dbReference>
<keyword evidence="2" id="KW-1185">Reference proteome</keyword>